<dbReference type="Proteomes" id="UP000001542">
    <property type="component" value="Unassembled WGS sequence"/>
</dbReference>
<gene>
    <name evidence="3" type="ORF">TVAG_430750</name>
</gene>
<keyword evidence="2" id="KW-0812">Transmembrane</keyword>
<feature type="transmembrane region" description="Helical" evidence="2">
    <location>
        <begin position="61"/>
        <end position="81"/>
    </location>
</feature>
<protein>
    <submittedName>
        <fullName evidence="3">Uncharacterized protein</fullName>
    </submittedName>
</protein>
<accession>A2E399</accession>
<evidence type="ECO:0000313" key="4">
    <source>
        <dbReference type="Proteomes" id="UP000001542"/>
    </source>
</evidence>
<sequence>MTETHKQIVSTPTIASTSDLCAHLNQFKALLNTSHANLPPPAQNNIKYTVDLLDNLLTSVLFYKTILIALHLGILFPAMTFNRNSDEINFFITYKREFGDNEVIIFNRPKNGKFKIPISVFSDADYNKFVGLVQGLLDFDEQRPQNSLNAYLQQYKPKLQNITSNLQQIVSEAIEGIMKYIYSFDLTPYMAKFQYNLQKLRKIIAILLNMIKLEILSDKDRIIKEIFRFYINSLSLSFGKTTIDILTTILESSGRLITFSHALESKNLIISEIIEIISEISQILAPVATILNATWTINDFISFNSLKVLPFNYIFPRFLQTPFLQPAKVLKSAFNSDSTQFIREIGAELESFGIQIFSTPEKMMATGIIIPDVNNILTESHLLLRNLSFRFENLRYYYNSILVNPFDVDQIIELIKILNLISINNPDEFQDEISKLTTLMNILFQIHQIFICLDVFGISRYYISVTITHLCFISNKLKKSDKNQKQSLLVREDLIEFMTKKVKSILVELFSKNSAEKVKTTADIIMEPLKMLHLYFSDQRNTECLSICCETIYDLISNKNSIDNLDILLKHDISDDYKSIIEDLQVILANSKNVDSISEILKYLSEVSSDLANVDPSIVITQPKNQSTSDLPLKIVEFQMIYETMKAKRLLLVYDDDLFTADDFADRFVHFFKEIKVEKISKILKKILNVVKEIEPLYKLTKTILVGDLTRENIFHYLSLLFRSEIQISNEDQSIFVEEFEKLYTITNFAYVHDEIMDLIMKEKQNNLHLLLSLNQELIIDYFSSHLMLLHSAGFFDEKSGNLIFNKIIEAKTATNRDETIQLMHAFDHVLSSEGWRVNSILSRALNVIHAVLNVNDDDYIKLNELFAQFKTPEDLETVNKIFDEIKSSNLAEEQKEYVLSSMKLIKSYSMLVTLRKHLEIENNSIHLKNKIDESLIDDVISPSISVSKLNMPKPQLKVPISKLNFSQQSTIASIYEKLKEERSSMLKDVVKLIKVQNDAQSKDKLLNELKEKRKKLSEEVLNIYNDLERQKLSKIGFSMTNNENPDMKNQIENAKSINLQNELDKRSELLSLQASIIFRDNMFLKSSVLQKIEKTDNNTFLDSFYKNKKDKFDGNLSNKEFGALLEVVNNDDEYEALRKALIRKRLIRN</sequence>
<evidence type="ECO:0000256" key="2">
    <source>
        <dbReference type="SAM" id="Phobius"/>
    </source>
</evidence>
<dbReference type="KEGG" id="tva:4770879"/>
<evidence type="ECO:0000256" key="1">
    <source>
        <dbReference type="SAM" id="Coils"/>
    </source>
</evidence>
<keyword evidence="2" id="KW-1133">Transmembrane helix</keyword>
<keyword evidence="2" id="KW-0472">Membrane</keyword>
<keyword evidence="1" id="KW-0175">Coiled coil</keyword>
<dbReference type="SMR" id="A2E399"/>
<dbReference type="AlphaFoldDB" id="A2E399"/>
<dbReference type="InParanoid" id="A2E399"/>
<organism evidence="3 4">
    <name type="scientific">Trichomonas vaginalis (strain ATCC PRA-98 / G3)</name>
    <dbReference type="NCBI Taxonomy" id="412133"/>
    <lineage>
        <taxon>Eukaryota</taxon>
        <taxon>Metamonada</taxon>
        <taxon>Parabasalia</taxon>
        <taxon>Trichomonadida</taxon>
        <taxon>Trichomonadidae</taxon>
        <taxon>Trichomonas</taxon>
    </lineage>
</organism>
<reference evidence="3" key="1">
    <citation type="submission" date="2006-10" db="EMBL/GenBank/DDBJ databases">
        <authorList>
            <person name="Amadeo P."/>
            <person name="Zhao Q."/>
            <person name="Wortman J."/>
            <person name="Fraser-Liggett C."/>
            <person name="Carlton J."/>
        </authorList>
    </citation>
    <scope>NUCLEOTIDE SEQUENCE</scope>
    <source>
        <strain evidence="3">G3</strain>
    </source>
</reference>
<keyword evidence="4" id="KW-1185">Reference proteome</keyword>
<dbReference type="VEuPathDB" id="TrichDB:TVAG_430750"/>
<feature type="coiled-coil region" evidence="1">
    <location>
        <begin position="993"/>
        <end position="1027"/>
    </location>
</feature>
<reference evidence="3" key="2">
    <citation type="journal article" date="2007" name="Science">
        <title>Draft genome sequence of the sexually transmitted pathogen Trichomonas vaginalis.</title>
        <authorList>
            <person name="Carlton J.M."/>
            <person name="Hirt R.P."/>
            <person name="Silva J.C."/>
            <person name="Delcher A.L."/>
            <person name="Schatz M."/>
            <person name="Zhao Q."/>
            <person name="Wortman J.R."/>
            <person name="Bidwell S.L."/>
            <person name="Alsmark U.C.M."/>
            <person name="Besteiro S."/>
            <person name="Sicheritz-Ponten T."/>
            <person name="Noel C.J."/>
            <person name="Dacks J.B."/>
            <person name="Foster P.G."/>
            <person name="Simillion C."/>
            <person name="Van de Peer Y."/>
            <person name="Miranda-Saavedra D."/>
            <person name="Barton G.J."/>
            <person name="Westrop G.D."/>
            <person name="Mueller S."/>
            <person name="Dessi D."/>
            <person name="Fiori P.L."/>
            <person name="Ren Q."/>
            <person name="Paulsen I."/>
            <person name="Zhang H."/>
            <person name="Bastida-Corcuera F.D."/>
            <person name="Simoes-Barbosa A."/>
            <person name="Brown M.T."/>
            <person name="Hayes R.D."/>
            <person name="Mukherjee M."/>
            <person name="Okumura C.Y."/>
            <person name="Schneider R."/>
            <person name="Smith A.J."/>
            <person name="Vanacova S."/>
            <person name="Villalvazo M."/>
            <person name="Haas B.J."/>
            <person name="Pertea M."/>
            <person name="Feldblyum T.V."/>
            <person name="Utterback T.R."/>
            <person name="Shu C.L."/>
            <person name="Osoegawa K."/>
            <person name="de Jong P.J."/>
            <person name="Hrdy I."/>
            <person name="Horvathova L."/>
            <person name="Zubacova Z."/>
            <person name="Dolezal P."/>
            <person name="Malik S.B."/>
            <person name="Logsdon J.M. Jr."/>
            <person name="Henze K."/>
            <person name="Gupta A."/>
            <person name="Wang C.C."/>
            <person name="Dunne R.L."/>
            <person name="Upcroft J.A."/>
            <person name="Upcroft P."/>
            <person name="White O."/>
            <person name="Salzberg S.L."/>
            <person name="Tang P."/>
            <person name="Chiu C.-H."/>
            <person name="Lee Y.-S."/>
            <person name="Embley T.M."/>
            <person name="Coombs G.H."/>
            <person name="Mottram J.C."/>
            <person name="Tachezy J."/>
            <person name="Fraser-Liggett C.M."/>
            <person name="Johnson P.J."/>
        </authorList>
    </citation>
    <scope>NUCLEOTIDE SEQUENCE [LARGE SCALE GENOMIC DNA]</scope>
    <source>
        <strain evidence="3">G3</strain>
    </source>
</reference>
<dbReference type="VEuPathDB" id="TrichDB:TVAGG3_1017620"/>
<dbReference type="RefSeq" id="XP_001325132.1">
    <property type="nucleotide sequence ID" value="XM_001325097.1"/>
</dbReference>
<proteinExistence type="predicted"/>
<dbReference type="EMBL" id="DS113294">
    <property type="protein sequence ID" value="EAY12909.1"/>
    <property type="molecule type" value="Genomic_DNA"/>
</dbReference>
<evidence type="ECO:0000313" key="3">
    <source>
        <dbReference type="EMBL" id="EAY12909.1"/>
    </source>
</evidence>
<name>A2E399_TRIV3</name>